<keyword evidence="1" id="KW-0732">Signal</keyword>
<feature type="chain" id="PRO_5005329610" evidence="1">
    <location>
        <begin position="22"/>
        <end position="131"/>
    </location>
</feature>
<evidence type="ECO:0000256" key="1">
    <source>
        <dbReference type="SAM" id="SignalP"/>
    </source>
</evidence>
<organism evidence="2 3">
    <name type="scientific">Strongyloides venezuelensis</name>
    <name type="common">Threadworm</name>
    <dbReference type="NCBI Taxonomy" id="75913"/>
    <lineage>
        <taxon>Eukaryota</taxon>
        <taxon>Metazoa</taxon>
        <taxon>Ecdysozoa</taxon>
        <taxon>Nematoda</taxon>
        <taxon>Chromadorea</taxon>
        <taxon>Rhabditida</taxon>
        <taxon>Tylenchina</taxon>
        <taxon>Panagrolaimomorpha</taxon>
        <taxon>Strongyloidoidea</taxon>
        <taxon>Strongyloididae</taxon>
        <taxon>Strongyloides</taxon>
    </lineage>
</organism>
<sequence>MLKLKLLSLLFLIFLITSIKSDDNDDPSKTTVKHSTDSKNIVSKSISEKIFDGALNAFYTLESIGLKSLNFIKYKVLKYNDDITGADDSIDTISEKASKKIIDGAKKAAKIIEKTGKVVIEKTKHANSREL</sequence>
<feature type="signal peptide" evidence="1">
    <location>
        <begin position="1"/>
        <end position="21"/>
    </location>
</feature>
<dbReference type="AlphaFoldDB" id="A0A0K0FFW7"/>
<keyword evidence="2" id="KW-1185">Reference proteome</keyword>
<dbReference type="Proteomes" id="UP000035680">
    <property type="component" value="Unassembled WGS sequence"/>
</dbReference>
<evidence type="ECO:0000313" key="2">
    <source>
        <dbReference type="Proteomes" id="UP000035680"/>
    </source>
</evidence>
<accession>A0A0K0FFW7</accession>
<proteinExistence type="predicted"/>
<protein>
    <submittedName>
        <fullName evidence="3">Exported protein</fullName>
    </submittedName>
</protein>
<reference evidence="2" key="1">
    <citation type="submission" date="2014-07" db="EMBL/GenBank/DDBJ databases">
        <authorList>
            <person name="Martin A.A"/>
            <person name="De Silva N."/>
        </authorList>
    </citation>
    <scope>NUCLEOTIDE SEQUENCE</scope>
</reference>
<name>A0A0K0FFW7_STRVS</name>
<evidence type="ECO:0000313" key="3">
    <source>
        <dbReference type="WBParaSite" id="SVE_0776300.1"/>
    </source>
</evidence>
<dbReference type="WBParaSite" id="SVE_0776300.1">
    <property type="protein sequence ID" value="SVE_0776300.1"/>
    <property type="gene ID" value="SVE_0776300"/>
</dbReference>
<reference evidence="3" key="2">
    <citation type="submission" date="2015-08" db="UniProtKB">
        <authorList>
            <consortium name="WormBaseParasite"/>
        </authorList>
    </citation>
    <scope>IDENTIFICATION</scope>
</reference>